<sequence>MRRLRREQDARRDRIQEELLRAERARLREAQAFRQQVLAELRHFRRDQALAQEEAQAGRVALQQLVAEIRQEQQLAQDSYEELRQLRASINTAVQEERRVETGLELRVLGRDHGTVKASGVGFGF</sequence>
<proteinExistence type="predicted"/>
<name>A0A151P145_ALLMI</name>
<organism evidence="2 3">
    <name type="scientific">Alligator mississippiensis</name>
    <name type="common">American alligator</name>
    <dbReference type="NCBI Taxonomy" id="8496"/>
    <lineage>
        <taxon>Eukaryota</taxon>
        <taxon>Metazoa</taxon>
        <taxon>Chordata</taxon>
        <taxon>Craniata</taxon>
        <taxon>Vertebrata</taxon>
        <taxon>Euteleostomi</taxon>
        <taxon>Archelosauria</taxon>
        <taxon>Archosauria</taxon>
        <taxon>Crocodylia</taxon>
        <taxon>Alligatoridae</taxon>
        <taxon>Alligatorinae</taxon>
        <taxon>Alligator</taxon>
    </lineage>
</organism>
<gene>
    <name evidence="2" type="ORF">Y1Q_0000299</name>
</gene>
<keyword evidence="1" id="KW-0175">Coiled coil</keyword>
<reference evidence="2 3" key="1">
    <citation type="journal article" date="2012" name="Genome Biol.">
        <title>Sequencing three crocodilian genomes to illuminate the evolution of archosaurs and amniotes.</title>
        <authorList>
            <person name="St John J.A."/>
            <person name="Braun E.L."/>
            <person name="Isberg S.R."/>
            <person name="Miles L.G."/>
            <person name="Chong A.Y."/>
            <person name="Gongora J."/>
            <person name="Dalzell P."/>
            <person name="Moran C."/>
            <person name="Bed'hom B."/>
            <person name="Abzhanov A."/>
            <person name="Burgess S.C."/>
            <person name="Cooksey A.M."/>
            <person name="Castoe T.A."/>
            <person name="Crawford N.G."/>
            <person name="Densmore L.D."/>
            <person name="Drew J.C."/>
            <person name="Edwards S.V."/>
            <person name="Faircloth B.C."/>
            <person name="Fujita M.K."/>
            <person name="Greenwold M.J."/>
            <person name="Hoffmann F.G."/>
            <person name="Howard J.M."/>
            <person name="Iguchi T."/>
            <person name="Janes D.E."/>
            <person name="Khan S.Y."/>
            <person name="Kohno S."/>
            <person name="de Koning A.J."/>
            <person name="Lance S.L."/>
            <person name="McCarthy F.M."/>
            <person name="McCormack J.E."/>
            <person name="Merchant M.E."/>
            <person name="Peterson D.G."/>
            <person name="Pollock D.D."/>
            <person name="Pourmand N."/>
            <person name="Raney B.J."/>
            <person name="Roessler K.A."/>
            <person name="Sanford J.R."/>
            <person name="Sawyer R.H."/>
            <person name="Schmidt C.J."/>
            <person name="Triplett E.W."/>
            <person name="Tuberville T.D."/>
            <person name="Venegas-Anaya M."/>
            <person name="Howard J.T."/>
            <person name="Jarvis E.D."/>
            <person name="Guillette L.J.Jr."/>
            <person name="Glenn T.C."/>
            <person name="Green R.E."/>
            <person name="Ray D.A."/>
        </authorList>
    </citation>
    <scope>NUCLEOTIDE SEQUENCE [LARGE SCALE GENOMIC DNA]</scope>
    <source>
        <strain evidence="2">KSC_2009_1</strain>
    </source>
</reference>
<evidence type="ECO:0000313" key="2">
    <source>
        <dbReference type="EMBL" id="KYO42630.1"/>
    </source>
</evidence>
<dbReference type="Proteomes" id="UP000050525">
    <property type="component" value="Unassembled WGS sequence"/>
</dbReference>
<comment type="caution">
    <text evidence="2">The sequence shown here is derived from an EMBL/GenBank/DDBJ whole genome shotgun (WGS) entry which is preliminary data.</text>
</comment>
<keyword evidence="3" id="KW-1185">Reference proteome</keyword>
<protein>
    <submittedName>
        <fullName evidence="2">Uncharacterized protein</fullName>
    </submittedName>
</protein>
<evidence type="ECO:0000256" key="1">
    <source>
        <dbReference type="SAM" id="Coils"/>
    </source>
</evidence>
<dbReference type="AlphaFoldDB" id="A0A151P145"/>
<feature type="coiled-coil region" evidence="1">
    <location>
        <begin position="62"/>
        <end position="89"/>
    </location>
</feature>
<accession>A0A151P145</accession>
<dbReference type="EMBL" id="AKHW03001382">
    <property type="protein sequence ID" value="KYO42630.1"/>
    <property type="molecule type" value="Genomic_DNA"/>
</dbReference>
<evidence type="ECO:0000313" key="3">
    <source>
        <dbReference type="Proteomes" id="UP000050525"/>
    </source>
</evidence>